<evidence type="ECO:0000313" key="1">
    <source>
        <dbReference type="EMBL" id="MEK8033518.1"/>
    </source>
</evidence>
<keyword evidence="2" id="KW-1185">Reference proteome</keyword>
<dbReference type="EMBL" id="JBBUTG010000016">
    <property type="protein sequence ID" value="MEK8033518.1"/>
    <property type="molecule type" value="Genomic_DNA"/>
</dbReference>
<protein>
    <submittedName>
        <fullName evidence="1">LysM domain-containing protein</fullName>
    </submittedName>
</protein>
<reference evidence="1 2" key="1">
    <citation type="submission" date="2024-04" db="EMBL/GenBank/DDBJ databases">
        <title>Novel species of the genus Ideonella isolated from streams.</title>
        <authorList>
            <person name="Lu H."/>
        </authorList>
    </citation>
    <scope>NUCLEOTIDE SEQUENCE [LARGE SCALE GENOMIC DNA]</scope>
    <source>
        <strain evidence="1 2">DXS29W</strain>
    </source>
</reference>
<name>A0ABU9BU66_9BURK</name>
<accession>A0ABU9BU66</accession>
<evidence type="ECO:0000313" key="2">
    <source>
        <dbReference type="Proteomes" id="UP001371218"/>
    </source>
</evidence>
<gene>
    <name evidence="1" type="ORF">AACH06_22075</name>
</gene>
<dbReference type="Proteomes" id="UP001371218">
    <property type="component" value="Unassembled WGS sequence"/>
</dbReference>
<dbReference type="RefSeq" id="WP_341427938.1">
    <property type="nucleotide sequence ID" value="NZ_JBBUTG010000016.1"/>
</dbReference>
<proteinExistence type="predicted"/>
<comment type="caution">
    <text evidence="1">The sequence shown here is derived from an EMBL/GenBank/DDBJ whole genome shotgun (WGS) entry which is preliminary data.</text>
</comment>
<sequence length="107" mass="11801">MANYNFPPTSRYYDTPVKTLTGSDGENLVYLARRFLPPSGAFSPIGVHMVLEGERPDLVAASELGDPLAFWRLCDANDAMRPEELTERLGRRLRITLPLGVPGTPIA</sequence>
<organism evidence="1 2">
    <name type="scientific">Ideonella lacteola</name>
    <dbReference type="NCBI Taxonomy" id="2984193"/>
    <lineage>
        <taxon>Bacteria</taxon>
        <taxon>Pseudomonadati</taxon>
        <taxon>Pseudomonadota</taxon>
        <taxon>Betaproteobacteria</taxon>
        <taxon>Burkholderiales</taxon>
        <taxon>Sphaerotilaceae</taxon>
        <taxon>Ideonella</taxon>
    </lineage>
</organism>